<gene>
    <name evidence="1" type="ORF">RAS12_30475</name>
</gene>
<reference evidence="1 2" key="1">
    <citation type="submission" date="2023-08" db="EMBL/GenBank/DDBJ databases">
        <title>Achromobacter seleniivolatilans sp. nov., isolated from seleniferous soil.</title>
        <authorList>
            <person name="Zhang S."/>
            <person name="Li K."/>
            <person name="Peng J."/>
            <person name="Zhao Q."/>
            <person name="Wang H."/>
            <person name="Guo Y."/>
        </authorList>
    </citation>
    <scope>NUCLEOTIDE SEQUENCE [LARGE SCALE GENOMIC DNA]</scope>
    <source>
        <strain evidence="1 2">R39</strain>
        <plasmid evidence="1 2">unnamed</plasmid>
    </source>
</reference>
<sequence length="87" mass="9507">MQSVINQMQIILKLQEDPEASTNGQVLEALLDFSGTFPNVIIKLQALQSDLSAALDNALLHHGHAMPAADAVRRRQLVDRAEGYVAQ</sequence>
<protein>
    <submittedName>
        <fullName evidence="1">Uncharacterized protein</fullName>
    </submittedName>
</protein>
<geneLocation type="plasmid" evidence="1 2">
    <name>unnamed</name>
</geneLocation>
<keyword evidence="2" id="KW-1185">Reference proteome</keyword>
<keyword evidence="1" id="KW-0614">Plasmid</keyword>
<dbReference type="EMBL" id="CP132977">
    <property type="protein sequence ID" value="WMD23961.1"/>
    <property type="molecule type" value="Genomic_DNA"/>
</dbReference>
<organism evidence="1 2">
    <name type="scientific">Achromobacter seleniivolatilans</name>
    <dbReference type="NCBI Taxonomy" id="3047478"/>
    <lineage>
        <taxon>Bacteria</taxon>
        <taxon>Pseudomonadati</taxon>
        <taxon>Pseudomonadota</taxon>
        <taxon>Betaproteobacteria</taxon>
        <taxon>Burkholderiales</taxon>
        <taxon>Alcaligenaceae</taxon>
        <taxon>Achromobacter</taxon>
    </lineage>
</organism>
<name>A0ABY9MAB1_9BURK</name>
<dbReference type="RefSeq" id="WP_306951910.1">
    <property type="nucleotide sequence ID" value="NZ_CP132977.1"/>
</dbReference>
<dbReference type="Proteomes" id="UP001234798">
    <property type="component" value="Plasmid unnamed"/>
</dbReference>
<evidence type="ECO:0000313" key="2">
    <source>
        <dbReference type="Proteomes" id="UP001234798"/>
    </source>
</evidence>
<accession>A0ABY9MAB1</accession>
<evidence type="ECO:0000313" key="1">
    <source>
        <dbReference type="EMBL" id="WMD23961.1"/>
    </source>
</evidence>
<proteinExistence type="predicted"/>